<gene>
    <name evidence="4" type="primary">Acey_s0086.g1905</name>
    <name evidence="4" type="ORF">Y032_0086g1905</name>
</gene>
<dbReference type="GO" id="GO:0042026">
    <property type="term" value="P:protein refolding"/>
    <property type="evidence" value="ECO:0007669"/>
    <property type="project" value="TreeGrafter"/>
</dbReference>
<dbReference type="InterPro" id="IPR001436">
    <property type="entry name" value="Alpha-crystallin/sHSP_animal"/>
</dbReference>
<dbReference type="EMBL" id="JARK01001422">
    <property type="protein sequence ID" value="EYC04643.1"/>
    <property type="molecule type" value="Genomic_DNA"/>
</dbReference>
<dbReference type="GO" id="GO:0036498">
    <property type="term" value="P:IRE1-mediated unfolded protein response"/>
    <property type="evidence" value="ECO:0007669"/>
    <property type="project" value="TreeGrafter"/>
</dbReference>
<evidence type="ECO:0000259" key="3">
    <source>
        <dbReference type="PROSITE" id="PS01031"/>
    </source>
</evidence>
<feature type="domain" description="SHSP" evidence="3">
    <location>
        <begin position="45"/>
        <end position="152"/>
    </location>
</feature>
<dbReference type="GO" id="GO:0005634">
    <property type="term" value="C:nucleus"/>
    <property type="evidence" value="ECO:0007669"/>
    <property type="project" value="TreeGrafter"/>
</dbReference>
<sequence>MANMICKQVNAYNLCDLMKHVKVSKHPFDVKSWHRCLEPFHRPAEEDTISDSPEEVSDGGFKLTLSLDVSHFKPEELSVNLNEGTLTVEGKQEIKEDDSYSMRSFIRHWELSEDIDINQIHPTLNEDGRLITETAKITKPAVSGRNTPIQKHITEK</sequence>
<dbReference type="GO" id="GO:0009408">
    <property type="term" value="P:response to heat"/>
    <property type="evidence" value="ECO:0007669"/>
    <property type="project" value="TreeGrafter"/>
</dbReference>
<dbReference type="GO" id="GO:0051082">
    <property type="term" value="F:unfolded protein binding"/>
    <property type="evidence" value="ECO:0007669"/>
    <property type="project" value="TreeGrafter"/>
</dbReference>
<organism evidence="4 5">
    <name type="scientific">Ancylostoma ceylanicum</name>
    <dbReference type="NCBI Taxonomy" id="53326"/>
    <lineage>
        <taxon>Eukaryota</taxon>
        <taxon>Metazoa</taxon>
        <taxon>Ecdysozoa</taxon>
        <taxon>Nematoda</taxon>
        <taxon>Chromadorea</taxon>
        <taxon>Rhabditida</taxon>
        <taxon>Rhabditina</taxon>
        <taxon>Rhabditomorpha</taxon>
        <taxon>Strongyloidea</taxon>
        <taxon>Ancylostomatidae</taxon>
        <taxon>Ancylostomatinae</taxon>
        <taxon>Ancylostoma</taxon>
    </lineage>
</organism>
<dbReference type="Pfam" id="PF00011">
    <property type="entry name" value="HSP20"/>
    <property type="match status" value="1"/>
</dbReference>
<protein>
    <recommendedName>
        <fullName evidence="3">SHSP domain-containing protein</fullName>
    </recommendedName>
</protein>
<dbReference type="STRING" id="53326.A0A016TQD1"/>
<keyword evidence="5" id="KW-1185">Reference proteome</keyword>
<evidence type="ECO:0000313" key="5">
    <source>
        <dbReference type="Proteomes" id="UP000024635"/>
    </source>
</evidence>
<dbReference type="PANTHER" id="PTHR45640">
    <property type="entry name" value="HEAT SHOCK PROTEIN HSP-12.2-RELATED"/>
    <property type="match status" value="1"/>
</dbReference>
<name>A0A016TQD1_9BILA</name>
<dbReference type="PANTHER" id="PTHR45640:SF1">
    <property type="entry name" value="HEAT SHOCK PROTEIN HSP-16.1_HSP-16.11-RELATED"/>
    <property type="match status" value="1"/>
</dbReference>
<comment type="caution">
    <text evidence="4">The sequence shown here is derived from an EMBL/GenBank/DDBJ whole genome shotgun (WGS) entry which is preliminary data.</text>
</comment>
<dbReference type="OrthoDB" id="1431247at2759"/>
<dbReference type="Proteomes" id="UP000024635">
    <property type="component" value="Unassembled WGS sequence"/>
</dbReference>
<dbReference type="CDD" id="cd06526">
    <property type="entry name" value="metazoan_ACD"/>
    <property type="match status" value="1"/>
</dbReference>
<dbReference type="GO" id="GO:0005737">
    <property type="term" value="C:cytoplasm"/>
    <property type="evidence" value="ECO:0007669"/>
    <property type="project" value="TreeGrafter"/>
</dbReference>
<dbReference type="AlphaFoldDB" id="A0A016TQD1"/>
<comment type="similarity">
    <text evidence="1 2">Belongs to the small heat shock protein (HSP20) family.</text>
</comment>
<dbReference type="Gene3D" id="2.60.40.790">
    <property type="match status" value="1"/>
</dbReference>
<evidence type="ECO:0000256" key="2">
    <source>
        <dbReference type="RuleBase" id="RU003616"/>
    </source>
</evidence>
<dbReference type="PRINTS" id="PR00299">
    <property type="entry name" value="ACRYSTALLIN"/>
</dbReference>
<dbReference type="InterPro" id="IPR002068">
    <property type="entry name" value="A-crystallin/Hsp20_dom"/>
</dbReference>
<proteinExistence type="inferred from homology"/>
<accession>A0A016TQD1</accession>
<evidence type="ECO:0000313" key="4">
    <source>
        <dbReference type="EMBL" id="EYC04643.1"/>
    </source>
</evidence>
<reference evidence="5" key="1">
    <citation type="journal article" date="2015" name="Nat. Genet.">
        <title>The genome and transcriptome of the zoonotic hookworm Ancylostoma ceylanicum identify infection-specific gene families.</title>
        <authorList>
            <person name="Schwarz E.M."/>
            <person name="Hu Y."/>
            <person name="Antoshechkin I."/>
            <person name="Miller M.M."/>
            <person name="Sternberg P.W."/>
            <person name="Aroian R.V."/>
        </authorList>
    </citation>
    <scope>NUCLEOTIDE SEQUENCE</scope>
    <source>
        <strain evidence="5">HY135</strain>
    </source>
</reference>
<evidence type="ECO:0000256" key="1">
    <source>
        <dbReference type="PROSITE-ProRule" id="PRU00285"/>
    </source>
</evidence>
<dbReference type="InterPro" id="IPR008978">
    <property type="entry name" value="HSP20-like_chaperone"/>
</dbReference>
<dbReference type="PROSITE" id="PS01031">
    <property type="entry name" value="SHSP"/>
    <property type="match status" value="1"/>
</dbReference>
<dbReference type="SUPFAM" id="SSF49764">
    <property type="entry name" value="HSP20-like chaperones"/>
    <property type="match status" value="1"/>
</dbReference>